<keyword evidence="5" id="KW-0064">Aspartyl protease</keyword>
<evidence type="ECO:0000256" key="6">
    <source>
        <dbReference type="ARBA" id="ARBA00022759"/>
    </source>
</evidence>
<dbReference type="GeneID" id="36373843"/>
<keyword evidence="7" id="KW-0378">Hydrolase</keyword>
<dbReference type="SUPFAM" id="SSF56672">
    <property type="entry name" value="DNA/RNA polymerases"/>
    <property type="match status" value="1"/>
</dbReference>
<reference evidence="11" key="1">
    <citation type="submission" date="2014-09" db="EMBL/GenBank/DDBJ databases">
        <authorList>
            <person name="Martin A.A."/>
        </authorList>
    </citation>
    <scope>NUCLEOTIDE SEQUENCE</scope>
    <source>
        <strain evidence="11">ED321</strain>
    </source>
</reference>
<dbReference type="GO" id="GO:0004519">
    <property type="term" value="F:endonuclease activity"/>
    <property type="evidence" value="ECO:0007669"/>
    <property type="project" value="UniProtKB-KW"/>
</dbReference>
<evidence type="ECO:0000259" key="9">
    <source>
        <dbReference type="PROSITE" id="PS50878"/>
    </source>
</evidence>
<dbReference type="InterPro" id="IPR000477">
    <property type="entry name" value="RT_dom"/>
</dbReference>
<sequence>MQRRVIFVYLDDILVATKTTQEHLDVLKKVFQRIIQHKLKINEKKSNFAKDKLPFLKFDISAEGIQIDKIKQAKILKFEIPTYHTTLQSYLEYINYFKNFIHNCSVLLSQMYNVLTKKYLFAFTPEYAEGAVSGTNPFGIFKDASYKRIEACLMQLKDGHLRPIMFYSKSLQGAEKNYHITDLEALSLVSALNVLKTLYTIKKLKYIQITHH</sequence>
<dbReference type="Pfam" id="PF17917">
    <property type="entry name" value="RT_RNaseH"/>
    <property type="match status" value="1"/>
</dbReference>
<dbReference type="InterPro" id="IPR043128">
    <property type="entry name" value="Rev_trsase/Diguanyl_cyclase"/>
</dbReference>
<dbReference type="PROSITE" id="PS50878">
    <property type="entry name" value="RT_POL"/>
    <property type="match status" value="1"/>
</dbReference>
<reference evidence="10" key="2">
    <citation type="submission" date="2014-09" db="EMBL/GenBank/DDBJ databases">
        <authorList>
            <person name="Aslett A.Martin."/>
        </authorList>
    </citation>
    <scope>NUCLEOTIDE SEQUENCE</scope>
    <source>
        <strain evidence="10">ED321 Heterogonic</strain>
    </source>
</reference>
<keyword evidence="11" id="KW-1185">Reference proteome</keyword>
<keyword evidence="6" id="KW-0255">Endonuclease</keyword>
<keyword evidence="1" id="KW-0645">Protease</keyword>
<evidence type="ECO:0000256" key="3">
    <source>
        <dbReference type="ARBA" id="ARBA00022695"/>
    </source>
</evidence>
<dbReference type="GO" id="GO:0003964">
    <property type="term" value="F:RNA-directed DNA polymerase activity"/>
    <property type="evidence" value="ECO:0007669"/>
    <property type="project" value="UniProtKB-KW"/>
</dbReference>
<proteinExistence type="predicted"/>
<dbReference type="RefSeq" id="XP_024500684.1">
    <property type="nucleotide sequence ID" value="XM_024646510.1"/>
</dbReference>
<keyword evidence="4" id="KW-0540">Nuclease</keyword>
<evidence type="ECO:0000256" key="1">
    <source>
        <dbReference type="ARBA" id="ARBA00022670"/>
    </source>
</evidence>
<evidence type="ECO:0000256" key="5">
    <source>
        <dbReference type="ARBA" id="ARBA00022750"/>
    </source>
</evidence>
<evidence type="ECO:0000313" key="11">
    <source>
        <dbReference type="Proteomes" id="UP000035682"/>
    </source>
</evidence>
<dbReference type="InterPro" id="IPR041373">
    <property type="entry name" value="RT_RNaseH"/>
</dbReference>
<keyword evidence="8" id="KW-0695">RNA-directed DNA polymerase</keyword>
<gene>
    <name evidence="10 12 13" type="ORF">SRAE_0000059900</name>
</gene>
<dbReference type="EMBL" id="LN609409">
    <property type="protein sequence ID" value="CEF61475.1"/>
    <property type="molecule type" value="Genomic_DNA"/>
</dbReference>
<organism evidence="10">
    <name type="scientific">Strongyloides ratti</name>
    <name type="common">Parasitic roundworm</name>
    <dbReference type="NCBI Taxonomy" id="34506"/>
    <lineage>
        <taxon>Eukaryota</taxon>
        <taxon>Metazoa</taxon>
        <taxon>Ecdysozoa</taxon>
        <taxon>Nematoda</taxon>
        <taxon>Chromadorea</taxon>
        <taxon>Rhabditida</taxon>
        <taxon>Tylenchina</taxon>
        <taxon>Panagrolaimomorpha</taxon>
        <taxon>Strongyloidoidea</taxon>
        <taxon>Strongyloididae</taxon>
        <taxon>Strongyloides</taxon>
    </lineage>
</organism>
<evidence type="ECO:0000256" key="2">
    <source>
        <dbReference type="ARBA" id="ARBA00022679"/>
    </source>
</evidence>
<dbReference type="CTD" id="36373843"/>
<dbReference type="OrthoDB" id="5862884at2759"/>
<evidence type="ECO:0000256" key="7">
    <source>
        <dbReference type="ARBA" id="ARBA00022801"/>
    </source>
</evidence>
<evidence type="ECO:0000313" key="13">
    <source>
        <dbReference type="WormBase" id="SRAE_0000059900"/>
    </source>
</evidence>
<dbReference type="InterPro" id="IPR043502">
    <property type="entry name" value="DNA/RNA_pol_sf"/>
</dbReference>
<dbReference type="Proteomes" id="UP000035682">
    <property type="component" value="Unplaced"/>
</dbReference>
<dbReference type="AlphaFoldDB" id="A0A090KVC8"/>
<dbReference type="WBParaSite" id="SRAE_0000059900.1">
    <property type="protein sequence ID" value="SRAE_0000059900.1"/>
    <property type="gene ID" value="WBGene00256345"/>
</dbReference>
<dbReference type="OMA" id="KENAFRW"/>
<protein>
    <submittedName>
        <fullName evidence="10 12">Retrotransposon-like protein 1</fullName>
    </submittedName>
</protein>
<keyword evidence="2" id="KW-0808">Transferase</keyword>
<dbReference type="WormBase" id="SRAE_0000059900">
    <property type="protein sequence ID" value="SRP04422"/>
    <property type="gene ID" value="WBGene00256345"/>
</dbReference>
<dbReference type="PANTHER" id="PTHR33064:SF37">
    <property type="entry name" value="RIBONUCLEASE H"/>
    <property type="match status" value="1"/>
</dbReference>
<evidence type="ECO:0000256" key="4">
    <source>
        <dbReference type="ARBA" id="ARBA00022722"/>
    </source>
</evidence>
<evidence type="ECO:0000313" key="12">
    <source>
        <dbReference type="WBParaSite" id="SRAE_0000059900.1"/>
    </source>
</evidence>
<evidence type="ECO:0000256" key="8">
    <source>
        <dbReference type="ARBA" id="ARBA00022918"/>
    </source>
</evidence>
<dbReference type="GO" id="GO:0004190">
    <property type="term" value="F:aspartic-type endopeptidase activity"/>
    <property type="evidence" value="ECO:0007669"/>
    <property type="project" value="UniProtKB-KW"/>
</dbReference>
<dbReference type="InterPro" id="IPR051320">
    <property type="entry name" value="Viral_Replic_Matur_Polypro"/>
</dbReference>
<feature type="domain" description="Reverse transcriptase" evidence="9">
    <location>
        <begin position="1"/>
        <end position="60"/>
    </location>
</feature>
<name>A0A090KVC8_STRRB</name>
<accession>A0A090KVC8</accession>
<dbReference type="Pfam" id="PF00078">
    <property type="entry name" value="RVT_1"/>
    <property type="match status" value="1"/>
</dbReference>
<keyword evidence="3" id="KW-0548">Nucleotidyltransferase</keyword>
<dbReference type="GO" id="GO:0006508">
    <property type="term" value="P:proteolysis"/>
    <property type="evidence" value="ECO:0007669"/>
    <property type="project" value="UniProtKB-KW"/>
</dbReference>
<dbReference type="PANTHER" id="PTHR33064">
    <property type="entry name" value="POL PROTEIN"/>
    <property type="match status" value="1"/>
</dbReference>
<evidence type="ECO:0000313" key="10">
    <source>
        <dbReference type="EMBL" id="CEF61475.1"/>
    </source>
</evidence>
<dbReference type="Gene3D" id="3.30.70.270">
    <property type="match status" value="2"/>
</dbReference>
<reference evidence="12" key="3">
    <citation type="submission" date="2020-12" db="UniProtKB">
        <authorList>
            <consortium name="WormBaseParasite"/>
        </authorList>
    </citation>
    <scope>IDENTIFICATION</scope>
</reference>